<comment type="caution">
    <text evidence="1">The sequence shown here is derived from an EMBL/GenBank/DDBJ whole genome shotgun (WGS) entry which is preliminary data.</text>
</comment>
<sequence>MGRQFPFSPSSLSVTEKEHEDLRLMRVGADHTEKAALGPYQDIAMVVPTSLPALGLLDPELWPSCCRRLL</sequence>
<dbReference type="AlphaFoldDB" id="A0AAV7NMH7"/>
<evidence type="ECO:0000313" key="1">
    <source>
        <dbReference type="EMBL" id="KAJ1113990.1"/>
    </source>
</evidence>
<proteinExistence type="predicted"/>
<organism evidence="1 2">
    <name type="scientific">Pleurodeles waltl</name>
    <name type="common">Iberian ribbed newt</name>
    <dbReference type="NCBI Taxonomy" id="8319"/>
    <lineage>
        <taxon>Eukaryota</taxon>
        <taxon>Metazoa</taxon>
        <taxon>Chordata</taxon>
        <taxon>Craniata</taxon>
        <taxon>Vertebrata</taxon>
        <taxon>Euteleostomi</taxon>
        <taxon>Amphibia</taxon>
        <taxon>Batrachia</taxon>
        <taxon>Caudata</taxon>
        <taxon>Salamandroidea</taxon>
        <taxon>Salamandridae</taxon>
        <taxon>Pleurodelinae</taxon>
        <taxon>Pleurodeles</taxon>
    </lineage>
</organism>
<keyword evidence="2" id="KW-1185">Reference proteome</keyword>
<gene>
    <name evidence="1" type="ORF">NDU88_002230</name>
</gene>
<evidence type="ECO:0000313" key="2">
    <source>
        <dbReference type="Proteomes" id="UP001066276"/>
    </source>
</evidence>
<accession>A0AAV7NMH7</accession>
<dbReference type="Proteomes" id="UP001066276">
    <property type="component" value="Chromosome 8"/>
</dbReference>
<dbReference type="EMBL" id="JANPWB010000012">
    <property type="protein sequence ID" value="KAJ1113990.1"/>
    <property type="molecule type" value="Genomic_DNA"/>
</dbReference>
<name>A0AAV7NMH7_PLEWA</name>
<protein>
    <submittedName>
        <fullName evidence="1">Uncharacterized protein</fullName>
    </submittedName>
</protein>
<reference evidence="1" key="1">
    <citation type="journal article" date="2022" name="bioRxiv">
        <title>Sequencing and chromosome-scale assembly of the giantPleurodeles waltlgenome.</title>
        <authorList>
            <person name="Brown T."/>
            <person name="Elewa A."/>
            <person name="Iarovenko S."/>
            <person name="Subramanian E."/>
            <person name="Araus A.J."/>
            <person name="Petzold A."/>
            <person name="Susuki M."/>
            <person name="Suzuki K.-i.T."/>
            <person name="Hayashi T."/>
            <person name="Toyoda A."/>
            <person name="Oliveira C."/>
            <person name="Osipova E."/>
            <person name="Leigh N.D."/>
            <person name="Simon A."/>
            <person name="Yun M.H."/>
        </authorList>
    </citation>
    <scope>NUCLEOTIDE SEQUENCE</scope>
    <source>
        <strain evidence="1">20211129_DDA</strain>
        <tissue evidence="1">Liver</tissue>
    </source>
</reference>